<organism evidence="3 4">
    <name type="scientific">Rhodocytophaga aerolata</name>
    <dbReference type="NCBI Taxonomy" id="455078"/>
    <lineage>
        <taxon>Bacteria</taxon>
        <taxon>Pseudomonadati</taxon>
        <taxon>Bacteroidota</taxon>
        <taxon>Cytophagia</taxon>
        <taxon>Cytophagales</taxon>
        <taxon>Rhodocytophagaceae</taxon>
        <taxon>Rhodocytophaga</taxon>
    </lineage>
</organism>
<dbReference type="SUPFAM" id="SSF46785">
    <property type="entry name" value="Winged helix' DNA-binding domain"/>
    <property type="match status" value="2"/>
</dbReference>
<dbReference type="Pfam" id="PF21205">
    <property type="entry name" value="Rep3_C"/>
    <property type="match status" value="1"/>
</dbReference>
<sequence length="384" mass="44497">MYHQLSIWEEQKNPIVRMHNHLITANLGYFELLSMRIFLLMIAKLKWDDKDLLPIRINLSDILPSYKGGDHLQVIIKACDELKEKMKDIRILSINSKGKQVYERMTVIDNVKYVEDTDYIEAEFGRKIKPYLIDLKENFTQTELQEIIKLKSTHAIRIYLLIKTLYRSGQIYTTTVNDLKLMLLGTTERYREYKEFKKFILKQTQTALDNTTAAFDFEEERKGRAIETLYFKPKNQPKYIVANSNLTDSTKAILEAYQVNLSRINEMLADGEVTEAYILYVVDIKLKDKKVKKPGGAIYKAIIEKHLWTDFEKNKAKPKKLVTTPKVAPAGTDHVEQAIQVITMAQAEQMYAEEKKAGTTKWPFAGYVKGLKTGRSILVDGFVY</sequence>
<reference evidence="3" key="1">
    <citation type="submission" date="2023-07" db="EMBL/GenBank/DDBJ databases">
        <title>The genome sequence of Rhodocytophaga aerolata KACC 12507.</title>
        <authorList>
            <person name="Zhang X."/>
        </authorList>
    </citation>
    <scope>NUCLEOTIDE SEQUENCE</scope>
    <source>
        <strain evidence="3">KACC 12507</strain>
    </source>
</reference>
<dbReference type="EMBL" id="JAUKPO010000020">
    <property type="protein sequence ID" value="MDO1449547.1"/>
    <property type="molecule type" value="Genomic_DNA"/>
</dbReference>
<protein>
    <submittedName>
        <fullName evidence="3">Replication initiation protein</fullName>
    </submittedName>
</protein>
<comment type="similarity">
    <text evidence="1">Belongs to the initiator RepB protein family.</text>
</comment>
<name>A0ABT8RFQ6_9BACT</name>
<proteinExistence type="inferred from homology"/>
<dbReference type="RefSeq" id="WP_302040351.1">
    <property type="nucleotide sequence ID" value="NZ_JAUKPO010000020.1"/>
</dbReference>
<dbReference type="InterPro" id="IPR000525">
    <property type="entry name" value="Initiator_Rep_WH1"/>
</dbReference>
<comment type="caution">
    <text evidence="3">The sequence shown here is derived from an EMBL/GenBank/DDBJ whole genome shotgun (WGS) entry which is preliminary data.</text>
</comment>
<keyword evidence="4" id="KW-1185">Reference proteome</keyword>
<gene>
    <name evidence="3" type="ORF">Q0590_24940</name>
</gene>
<evidence type="ECO:0000256" key="1">
    <source>
        <dbReference type="ARBA" id="ARBA00038283"/>
    </source>
</evidence>
<evidence type="ECO:0000259" key="2">
    <source>
        <dbReference type="Pfam" id="PF01051"/>
    </source>
</evidence>
<dbReference type="Pfam" id="PF01051">
    <property type="entry name" value="Rep3_N"/>
    <property type="match status" value="1"/>
</dbReference>
<dbReference type="Gene3D" id="1.10.10.10">
    <property type="entry name" value="Winged helix-like DNA-binding domain superfamily/Winged helix DNA-binding domain"/>
    <property type="match status" value="2"/>
</dbReference>
<dbReference type="Proteomes" id="UP001168528">
    <property type="component" value="Unassembled WGS sequence"/>
</dbReference>
<dbReference type="InterPro" id="IPR036388">
    <property type="entry name" value="WH-like_DNA-bd_sf"/>
</dbReference>
<feature type="domain" description="Initiator Rep protein WH1" evidence="2">
    <location>
        <begin position="15"/>
        <end position="163"/>
    </location>
</feature>
<dbReference type="InterPro" id="IPR036390">
    <property type="entry name" value="WH_DNA-bd_sf"/>
</dbReference>
<accession>A0ABT8RFQ6</accession>
<evidence type="ECO:0000313" key="4">
    <source>
        <dbReference type="Proteomes" id="UP001168528"/>
    </source>
</evidence>
<evidence type="ECO:0000313" key="3">
    <source>
        <dbReference type="EMBL" id="MDO1449547.1"/>
    </source>
</evidence>